<comment type="similarity">
    <text evidence="5">Belongs to the KdsB family.</text>
</comment>
<evidence type="ECO:0000256" key="5">
    <source>
        <dbReference type="HAMAP-Rule" id="MF_00057"/>
    </source>
</evidence>
<dbReference type="NCBIfam" id="NF009905">
    <property type="entry name" value="PRK13368.1"/>
    <property type="match status" value="1"/>
</dbReference>
<dbReference type="HAMAP" id="MF_00057">
    <property type="entry name" value="KdsB"/>
    <property type="match status" value="1"/>
</dbReference>
<accession>A0A1H2PR95</accession>
<keyword evidence="5" id="KW-0963">Cytoplasm</keyword>
<dbReference type="Gene3D" id="3.90.550.10">
    <property type="entry name" value="Spore Coat Polysaccharide Biosynthesis Protein SpsA, Chain A"/>
    <property type="match status" value="1"/>
</dbReference>
<dbReference type="InterPro" id="IPR003329">
    <property type="entry name" value="Cytidylyl_trans"/>
</dbReference>
<dbReference type="NCBIfam" id="NF003952">
    <property type="entry name" value="PRK05450.1-5"/>
    <property type="match status" value="1"/>
</dbReference>
<keyword evidence="4 5" id="KW-0448">Lipopolysaccharide biosynthesis</keyword>
<dbReference type="InterPro" id="IPR029044">
    <property type="entry name" value="Nucleotide-diphossugar_trans"/>
</dbReference>
<dbReference type="SUPFAM" id="SSF53448">
    <property type="entry name" value="Nucleotide-diphospho-sugar transferases"/>
    <property type="match status" value="1"/>
</dbReference>
<organism evidence="7 8">
    <name type="scientific">Chitinasiproducens palmae</name>
    <dbReference type="NCBI Taxonomy" id="1770053"/>
    <lineage>
        <taxon>Bacteria</taxon>
        <taxon>Pseudomonadati</taxon>
        <taxon>Pseudomonadota</taxon>
        <taxon>Betaproteobacteria</taxon>
        <taxon>Burkholderiales</taxon>
        <taxon>Burkholderiaceae</taxon>
        <taxon>Chitinasiproducens</taxon>
    </lineage>
</organism>
<comment type="subcellular location">
    <subcellularLocation>
        <location evidence="5">Cytoplasm</location>
    </subcellularLocation>
    <subcellularLocation>
        <location evidence="1">Membrane</location>
    </subcellularLocation>
</comment>
<dbReference type="GO" id="GO:0008690">
    <property type="term" value="F:3-deoxy-manno-octulosonate cytidylyltransferase activity"/>
    <property type="evidence" value="ECO:0007669"/>
    <property type="project" value="UniProtKB-UniRule"/>
</dbReference>
<name>A0A1H2PR95_9BURK</name>
<keyword evidence="3 5" id="KW-0548">Nucleotidyltransferase</keyword>
<dbReference type="GO" id="GO:0016020">
    <property type="term" value="C:membrane"/>
    <property type="evidence" value="ECO:0007669"/>
    <property type="project" value="UniProtKB-SubCell"/>
</dbReference>
<dbReference type="EC" id="2.7.7.38" evidence="5"/>
<evidence type="ECO:0000313" key="8">
    <source>
        <dbReference type="Proteomes" id="UP000243719"/>
    </source>
</evidence>
<dbReference type="PANTHER" id="PTHR42866:SF2">
    <property type="entry name" value="3-DEOXY-MANNO-OCTULOSONATE CYTIDYLYLTRANSFERASE, MITOCHONDRIAL"/>
    <property type="match status" value="1"/>
</dbReference>
<keyword evidence="2 5" id="KW-0808">Transferase</keyword>
<dbReference type="CDD" id="cd02517">
    <property type="entry name" value="CMP-KDO-Synthetase"/>
    <property type="match status" value="1"/>
</dbReference>
<evidence type="ECO:0000256" key="1">
    <source>
        <dbReference type="ARBA" id="ARBA00004370"/>
    </source>
</evidence>
<dbReference type="AlphaFoldDB" id="A0A1H2PR95"/>
<evidence type="ECO:0000313" key="7">
    <source>
        <dbReference type="EMBL" id="SDV49426.1"/>
    </source>
</evidence>
<evidence type="ECO:0000256" key="2">
    <source>
        <dbReference type="ARBA" id="ARBA00022679"/>
    </source>
</evidence>
<dbReference type="NCBIfam" id="TIGR00466">
    <property type="entry name" value="kdsB"/>
    <property type="match status" value="1"/>
</dbReference>
<dbReference type="Proteomes" id="UP000243719">
    <property type="component" value="Unassembled WGS sequence"/>
</dbReference>
<comment type="catalytic activity">
    <reaction evidence="5">
        <text>3-deoxy-alpha-D-manno-oct-2-ulosonate + CTP = CMP-3-deoxy-beta-D-manno-octulosonate + diphosphate</text>
        <dbReference type="Rhea" id="RHEA:23448"/>
        <dbReference type="ChEBI" id="CHEBI:33019"/>
        <dbReference type="ChEBI" id="CHEBI:37563"/>
        <dbReference type="ChEBI" id="CHEBI:85986"/>
        <dbReference type="ChEBI" id="CHEBI:85987"/>
        <dbReference type="EC" id="2.7.7.38"/>
    </reaction>
</comment>
<gene>
    <name evidence="5" type="primary">kdsB</name>
    <name evidence="7" type="ORF">SAMN05216551_10868</name>
</gene>
<dbReference type="STRING" id="1770053.SAMN05216551_10868"/>
<dbReference type="OrthoDB" id="9815559at2"/>
<keyword evidence="8" id="KW-1185">Reference proteome</keyword>
<dbReference type="EMBL" id="FNLO01000008">
    <property type="protein sequence ID" value="SDV49426.1"/>
    <property type="molecule type" value="Genomic_DNA"/>
</dbReference>
<dbReference type="GO" id="GO:0005829">
    <property type="term" value="C:cytosol"/>
    <property type="evidence" value="ECO:0007669"/>
    <property type="project" value="TreeGrafter"/>
</dbReference>
<evidence type="ECO:0000256" key="3">
    <source>
        <dbReference type="ARBA" id="ARBA00022695"/>
    </source>
</evidence>
<evidence type="ECO:0000256" key="6">
    <source>
        <dbReference type="SAM" id="MobiDB-lite"/>
    </source>
</evidence>
<feature type="region of interest" description="Disordered" evidence="6">
    <location>
        <begin position="1"/>
        <end position="22"/>
    </location>
</feature>
<reference evidence="8" key="1">
    <citation type="submission" date="2016-09" db="EMBL/GenBank/DDBJ databases">
        <authorList>
            <person name="Varghese N."/>
            <person name="Submissions S."/>
        </authorList>
    </citation>
    <scope>NUCLEOTIDE SEQUENCE [LARGE SCALE GENOMIC DNA]</scope>
    <source>
        <strain evidence="8">JS23</strain>
    </source>
</reference>
<comment type="pathway">
    <text evidence="5">Nucleotide-sugar biosynthesis; CMP-3-deoxy-D-manno-octulosonate biosynthesis; CMP-3-deoxy-D-manno-octulosonate from 3-deoxy-D-manno-octulosonate and CTP: step 1/1.</text>
</comment>
<dbReference type="FunFam" id="3.90.550.10:FF:000011">
    <property type="entry name" value="3-deoxy-manno-octulosonate cytidylyltransferase"/>
    <property type="match status" value="1"/>
</dbReference>
<evidence type="ECO:0000256" key="4">
    <source>
        <dbReference type="ARBA" id="ARBA00022985"/>
    </source>
</evidence>
<dbReference type="GO" id="GO:0009103">
    <property type="term" value="P:lipopolysaccharide biosynthetic process"/>
    <property type="evidence" value="ECO:0007669"/>
    <property type="project" value="UniProtKB-UniRule"/>
</dbReference>
<dbReference type="UniPathway" id="UPA00358">
    <property type="reaction ID" value="UER00476"/>
</dbReference>
<dbReference type="GO" id="GO:0033468">
    <property type="term" value="P:CMP-keto-3-deoxy-D-manno-octulosonic acid biosynthetic process"/>
    <property type="evidence" value="ECO:0007669"/>
    <property type="project" value="UniProtKB-UniRule"/>
</dbReference>
<comment type="function">
    <text evidence="5">Activates KDO (a required 8-carbon sugar) for incorporation into bacterial lipopolysaccharide in Gram-negative bacteria.</text>
</comment>
<dbReference type="Pfam" id="PF02348">
    <property type="entry name" value="CTP_transf_3"/>
    <property type="match status" value="1"/>
</dbReference>
<dbReference type="RefSeq" id="WP_091909443.1">
    <property type="nucleotide sequence ID" value="NZ_FNLO01000008.1"/>
</dbReference>
<sequence>MPATFSPDDPSRSSPATAARNVPAGRPDFLAVIPARLASTRLPNKPLADIGGVPMVVRVARQAAASGARQVVIATDSGAVVEAAREHRIEAMLTRMDHPTGTDRLSEVATRLALPDEAVVVNVQGDEPLIDPSLVADVAAHLIAHPECAIATAAHPIAAADEIFNPNVVKVVLDARDRALYFSRAPIPWARDLFSAGQAPAGQLARAGCLRHVGLYAYRAGFLKRFPTLAAAPIETAEALEQLRALWHGERIAVRRVAQAPHGGVDTPADLERVRAHVAQFGAPAN</sequence>
<proteinExistence type="inferred from homology"/>
<dbReference type="PANTHER" id="PTHR42866">
    <property type="entry name" value="3-DEOXY-MANNO-OCTULOSONATE CYTIDYLYLTRANSFERASE"/>
    <property type="match status" value="1"/>
</dbReference>
<protein>
    <recommendedName>
        <fullName evidence="5">3-deoxy-manno-octulosonate cytidylyltransferase</fullName>
        <ecNumber evidence="5">2.7.7.38</ecNumber>
    </recommendedName>
    <alternativeName>
        <fullName evidence="5">CMP-2-keto-3-deoxyoctulosonic acid synthase</fullName>
        <shortName evidence="5">CKS</shortName>
        <shortName evidence="5">CMP-KDO synthase</shortName>
    </alternativeName>
</protein>
<dbReference type="InterPro" id="IPR004528">
    <property type="entry name" value="KdsB"/>
</dbReference>